<dbReference type="Pfam" id="PF04365">
    <property type="entry name" value="BrnT_toxin"/>
    <property type="match status" value="1"/>
</dbReference>
<dbReference type="Gene3D" id="3.10.450.530">
    <property type="entry name" value="Ribonuclease toxin, BrnT, of type II toxin-antitoxin system"/>
    <property type="match status" value="1"/>
</dbReference>
<reference evidence="1" key="1">
    <citation type="journal article" date="2022" name="ISME J.">
        <title>Identification of active gaseous-alkane degraders at natural gas seeps.</title>
        <authorList>
            <person name="Farhan Ul Haque M."/>
            <person name="Hernandez M."/>
            <person name="Crombie A.T."/>
            <person name="Murrell J.C."/>
        </authorList>
    </citation>
    <scope>NUCLEOTIDE SEQUENCE</scope>
    <source>
        <strain evidence="1">PC2</strain>
    </source>
</reference>
<dbReference type="InterPro" id="IPR007460">
    <property type="entry name" value="BrnT_toxin"/>
</dbReference>
<comment type="caution">
    <text evidence="1">The sequence shown here is derived from an EMBL/GenBank/DDBJ whole genome shotgun (WGS) entry which is preliminary data.</text>
</comment>
<proteinExistence type="predicted"/>
<organism evidence="1 2">
    <name type="scientific">Candidatus Rhodoblastus alkanivorans</name>
    <dbReference type="NCBI Taxonomy" id="2954117"/>
    <lineage>
        <taxon>Bacteria</taxon>
        <taxon>Pseudomonadati</taxon>
        <taxon>Pseudomonadota</taxon>
        <taxon>Alphaproteobacteria</taxon>
        <taxon>Hyphomicrobiales</taxon>
        <taxon>Rhodoblastaceae</taxon>
        <taxon>Rhodoblastus</taxon>
    </lineage>
</organism>
<gene>
    <name evidence="1" type="ORF">K2U94_20200</name>
</gene>
<protein>
    <submittedName>
        <fullName evidence="1">BrnT family toxin</fullName>
    </submittedName>
</protein>
<sequence>MFEWDEVKRQKNLEGRNLDFIDAVMVFDGRAVITAPSTYPFEDRLVSTTIMDDGKFYTVVWTWRGDARRIISFRRARHGEERAYRQLHG</sequence>
<keyword evidence="2" id="KW-1185">Reference proteome</keyword>
<evidence type="ECO:0000313" key="1">
    <source>
        <dbReference type="EMBL" id="MCI4685050.1"/>
    </source>
</evidence>
<name>A0ABS9ZCV8_9HYPH</name>
<dbReference type="InterPro" id="IPR038573">
    <property type="entry name" value="BrnT_sf"/>
</dbReference>
<dbReference type="EMBL" id="JAIVFP010000003">
    <property type="protein sequence ID" value="MCI4685050.1"/>
    <property type="molecule type" value="Genomic_DNA"/>
</dbReference>
<evidence type="ECO:0000313" key="2">
    <source>
        <dbReference type="Proteomes" id="UP001139104"/>
    </source>
</evidence>
<accession>A0ABS9ZCV8</accession>
<dbReference type="Proteomes" id="UP001139104">
    <property type="component" value="Unassembled WGS sequence"/>
</dbReference>
<dbReference type="RefSeq" id="WP_243069074.1">
    <property type="nucleotide sequence ID" value="NZ_JAIVFK010000075.1"/>
</dbReference>